<evidence type="ECO:0000256" key="2">
    <source>
        <dbReference type="ARBA" id="ARBA00006301"/>
    </source>
</evidence>
<dbReference type="CDD" id="cd02440">
    <property type="entry name" value="AdoMet_MTases"/>
    <property type="match status" value="1"/>
</dbReference>
<dbReference type="GO" id="GO:0006364">
    <property type="term" value="P:rRNA processing"/>
    <property type="evidence" value="ECO:0007669"/>
    <property type="project" value="UniProtKB-UniRule"/>
</dbReference>
<keyword evidence="7 8" id="KW-0539">Nucleus</keyword>
<dbReference type="SUPFAM" id="SSF53335">
    <property type="entry name" value="S-adenosyl-L-methionine-dependent methyltransferases"/>
    <property type="match status" value="1"/>
</dbReference>
<proteinExistence type="inferred from homology"/>
<evidence type="ECO:0000256" key="7">
    <source>
        <dbReference type="ARBA" id="ARBA00023242"/>
    </source>
</evidence>
<dbReference type="Pfam" id="PF05148">
    <property type="entry name" value="Methyltransf_8"/>
    <property type="match status" value="1"/>
</dbReference>
<keyword evidence="10" id="KW-1185">Reference proteome</keyword>
<organism evidence="9 10">
    <name type="scientific">Stentor coeruleus</name>
    <dbReference type="NCBI Taxonomy" id="5963"/>
    <lineage>
        <taxon>Eukaryota</taxon>
        <taxon>Sar</taxon>
        <taxon>Alveolata</taxon>
        <taxon>Ciliophora</taxon>
        <taxon>Postciliodesmatophora</taxon>
        <taxon>Heterotrichea</taxon>
        <taxon>Heterotrichida</taxon>
        <taxon>Stentoridae</taxon>
        <taxon>Stentor</taxon>
    </lineage>
</organism>
<dbReference type="Gene3D" id="3.40.50.150">
    <property type="entry name" value="Vaccinia Virus protein VP39"/>
    <property type="match status" value="1"/>
</dbReference>
<comment type="subcellular location">
    <subcellularLocation>
        <location evidence="1 8">Nucleus</location>
        <location evidence="1 8">Nucleolus</location>
    </subcellularLocation>
</comment>
<evidence type="ECO:0000256" key="4">
    <source>
        <dbReference type="ARBA" id="ARBA00022603"/>
    </source>
</evidence>
<evidence type="ECO:0000256" key="8">
    <source>
        <dbReference type="RuleBase" id="RU365074"/>
    </source>
</evidence>
<evidence type="ECO:0000313" key="10">
    <source>
        <dbReference type="Proteomes" id="UP000187209"/>
    </source>
</evidence>
<evidence type="ECO:0000256" key="3">
    <source>
        <dbReference type="ARBA" id="ARBA00022552"/>
    </source>
</evidence>
<dbReference type="EC" id="2.1.1.-" evidence="8"/>
<dbReference type="InterPro" id="IPR007823">
    <property type="entry name" value="RRP8"/>
</dbReference>
<evidence type="ECO:0000256" key="6">
    <source>
        <dbReference type="ARBA" id="ARBA00022691"/>
    </source>
</evidence>
<dbReference type="Gene3D" id="1.10.10.2150">
    <property type="entry name" value="Ribosomal RNA-processing protein 8, N-terminal domain"/>
    <property type="match status" value="1"/>
</dbReference>
<dbReference type="OrthoDB" id="10258825at2759"/>
<dbReference type="EMBL" id="MPUH01001345">
    <property type="protein sequence ID" value="OMJ68350.1"/>
    <property type="molecule type" value="Genomic_DNA"/>
</dbReference>
<keyword evidence="5 8" id="KW-0808">Transferase</keyword>
<keyword evidence="6 8" id="KW-0949">S-adenosyl-L-methionine</keyword>
<accession>A0A1R2AVD7</accession>
<dbReference type="GO" id="GO:0008168">
    <property type="term" value="F:methyltransferase activity"/>
    <property type="evidence" value="ECO:0007669"/>
    <property type="project" value="UniProtKB-KW"/>
</dbReference>
<dbReference type="PANTHER" id="PTHR12787">
    <property type="entry name" value="RIBOSOMAL RNA-PROCESSING PROTEIN 8"/>
    <property type="match status" value="1"/>
</dbReference>
<dbReference type="InterPro" id="IPR042036">
    <property type="entry name" value="RRP8_N"/>
</dbReference>
<sequence>MKRNRTVKLDPGKFRMIDEMLCTLNSSDILELFQKDSEYFSIYHQGFINQISSWPINPLSLVESEIRRLAKNDKWVIADLGCGQGQLALNLIDMQNLTVFSYDLISLREDILACDISHLPLHNKKFDCAVFCLSLIGENHVNMVKEAHRVLKNQGILIVAEAVNKLNQKDFIRDMQIIGYKNIKTIAPNSYFSLFVFRKIKPSGLEPSRLLNLYKYKKR</sequence>
<dbReference type="GO" id="GO:0005730">
    <property type="term" value="C:nucleolus"/>
    <property type="evidence" value="ECO:0007669"/>
    <property type="project" value="UniProtKB-SubCell"/>
</dbReference>
<comment type="function">
    <text evidence="8">Probable methyltransferase required to silence rDNA.</text>
</comment>
<evidence type="ECO:0000256" key="5">
    <source>
        <dbReference type="ARBA" id="ARBA00022679"/>
    </source>
</evidence>
<keyword evidence="4 8" id="KW-0489">Methyltransferase</keyword>
<dbReference type="PANTHER" id="PTHR12787:SF0">
    <property type="entry name" value="RIBOSOMAL RNA-PROCESSING PROTEIN 8"/>
    <property type="match status" value="1"/>
</dbReference>
<reference evidence="9 10" key="1">
    <citation type="submission" date="2016-11" db="EMBL/GenBank/DDBJ databases">
        <title>The macronuclear genome of Stentor coeruleus: a giant cell with tiny introns.</title>
        <authorList>
            <person name="Slabodnick M."/>
            <person name="Ruby J.G."/>
            <person name="Reiff S.B."/>
            <person name="Swart E.C."/>
            <person name="Gosai S."/>
            <person name="Prabakaran S."/>
            <person name="Witkowska E."/>
            <person name="Larue G.E."/>
            <person name="Fisher S."/>
            <person name="Freeman R.M."/>
            <person name="Gunawardena J."/>
            <person name="Chu W."/>
            <person name="Stover N.A."/>
            <person name="Gregory B.D."/>
            <person name="Nowacki M."/>
            <person name="Derisi J."/>
            <person name="Roy S.W."/>
            <person name="Marshall W.F."/>
            <person name="Sood P."/>
        </authorList>
    </citation>
    <scope>NUCLEOTIDE SEQUENCE [LARGE SCALE GENOMIC DNA]</scope>
    <source>
        <strain evidence="9">WM001</strain>
    </source>
</reference>
<dbReference type="GO" id="GO:0032259">
    <property type="term" value="P:methylation"/>
    <property type="evidence" value="ECO:0007669"/>
    <property type="project" value="UniProtKB-KW"/>
</dbReference>
<comment type="similarity">
    <text evidence="2 8">Belongs to the methyltransferase superfamily. RRP8 family.</text>
</comment>
<gene>
    <name evidence="9" type="ORF">SteCoe_34226</name>
</gene>
<name>A0A1R2AVD7_9CILI</name>
<evidence type="ECO:0000313" key="9">
    <source>
        <dbReference type="EMBL" id="OMJ68350.1"/>
    </source>
</evidence>
<dbReference type="AlphaFoldDB" id="A0A1R2AVD7"/>
<keyword evidence="3 8" id="KW-0698">rRNA processing</keyword>
<protein>
    <recommendedName>
        <fullName evidence="8">Ribosomal RNA-processing protein 8</fullName>
        <ecNumber evidence="8">2.1.1.-</ecNumber>
    </recommendedName>
</protein>
<dbReference type="InterPro" id="IPR029063">
    <property type="entry name" value="SAM-dependent_MTases_sf"/>
</dbReference>
<dbReference type="Proteomes" id="UP000187209">
    <property type="component" value="Unassembled WGS sequence"/>
</dbReference>
<comment type="caution">
    <text evidence="9">The sequence shown here is derived from an EMBL/GenBank/DDBJ whole genome shotgun (WGS) entry which is preliminary data.</text>
</comment>
<evidence type="ECO:0000256" key="1">
    <source>
        <dbReference type="ARBA" id="ARBA00004604"/>
    </source>
</evidence>